<reference evidence="6 7" key="1">
    <citation type="journal article" date="2015" name="Fungal Genet. Biol.">
        <title>Evolution of novel wood decay mechanisms in Agaricales revealed by the genome sequences of Fistulina hepatica and Cylindrobasidium torrendii.</title>
        <authorList>
            <person name="Floudas D."/>
            <person name="Held B.W."/>
            <person name="Riley R."/>
            <person name="Nagy L.G."/>
            <person name="Koehler G."/>
            <person name="Ransdell A.S."/>
            <person name="Younus H."/>
            <person name="Chow J."/>
            <person name="Chiniquy J."/>
            <person name="Lipzen A."/>
            <person name="Tritt A."/>
            <person name="Sun H."/>
            <person name="Haridas S."/>
            <person name="LaButti K."/>
            <person name="Ohm R.A."/>
            <person name="Kues U."/>
            <person name="Blanchette R.A."/>
            <person name="Grigoriev I.V."/>
            <person name="Minto R.E."/>
            <person name="Hibbett D.S."/>
        </authorList>
    </citation>
    <scope>NUCLEOTIDE SEQUENCE [LARGE SCALE GENOMIC DNA]</scope>
    <source>
        <strain evidence="6 7">FP15055 ss-10</strain>
    </source>
</reference>
<protein>
    <submittedName>
        <fullName evidence="6">Uncharacterized protein</fullName>
    </submittedName>
</protein>
<keyword evidence="7" id="KW-1185">Reference proteome</keyword>
<dbReference type="PANTHER" id="PTHR28263:SF1">
    <property type="entry name" value="GOLGI TO ER TRAFFIC PROTEIN 2"/>
    <property type="match status" value="1"/>
</dbReference>
<keyword evidence="2 5" id="KW-1133">Transmembrane helix</keyword>
<dbReference type="OrthoDB" id="5393181at2759"/>
<evidence type="ECO:0000256" key="2">
    <source>
        <dbReference type="ARBA" id="ARBA00022989"/>
    </source>
</evidence>
<dbReference type="STRING" id="1314674.A0A0D7BRX1"/>
<feature type="region of interest" description="Disordered" evidence="4">
    <location>
        <begin position="1"/>
        <end position="44"/>
    </location>
</feature>
<dbReference type="Proteomes" id="UP000054007">
    <property type="component" value="Unassembled WGS sequence"/>
</dbReference>
<dbReference type="InterPro" id="IPR028143">
    <property type="entry name" value="Get2/sif1"/>
</dbReference>
<feature type="transmembrane region" description="Helical" evidence="5">
    <location>
        <begin position="268"/>
        <end position="289"/>
    </location>
</feature>
<accession>A0A0D7BRX1</accession>
<evidence type="ECO:0000256" key="1">
    <source>
        <dbReference type="ARBA" id="ARBA00022692"/>
    </source>
</evidence>
<dbReference type="GO" id="GO:0006890">
    <property type="term" value="P:retrograde vesicle-mediated transport, Golgi to endoplasmic reticulum"/>
    <property type="evidence" value="ECO:0007669"/>
    <property type="project" value="TreeGrafter"/>
</dbReference>
<feature type="transmembrane region" description="Helical" evidence="5">
    <location>
        <begin position="236"/>
        <end position="256"/>
    </location>
</feature>
<proteinExistence type="predicted"/>
<keyword evidence="1 5" id="KW-0812">Transmembrane</keyword>
<sequence length="291" mass="31833">MSTATARAEARRKAILSRGSDRLAKLTTSGRGEDAPAYMHDDPPLAKLNNLSKFVGEETTAMPPQFSAAPPDPTVWNNEEQQRLMQALLMGGFPQMQPGQAPALGTPPRGDSIPSIPSMEDNPLFAQLAAAMPPPGSRTAMDPPKPKTLVQRLFPLIHLVSAWILLAYFVLVQEPNVNEAMGGFVDEQKNHAFTRWGAFSKEIGRVQVVPFFWAFTTVQIIIHSTRLSMGFDSTPLPTLLSMAMPVLPPTLSTIVVHGYKYIGLFSMLLDDIAALLVGIGFFVWISTWFSA</sequence>
<keyword evidence="3 5" id="KW-0472">Membrane</keyword>
<dbReference type="EMBL" id="KN880437">
    <property type="protein sequence ID" value="KIY73273.1"/>
    <property type="molecule type" value="Genomic_DNA"/>
</dbReference>
<dbReference type="AlphaFoldDB" id="A0A0D7BRX1"/>
<feature type="transmembrane region" description="Helical" evidence="5">
    <location>
        <begin position="153"/>
        <end position="171"/>
    </location>
</feature>
<gene>
    <name evidence="6" type="ORF">CYLTODRAFT_417236</name>
</gene>
<name>A0A0D7BRX1_9AGAR</name>
<dbReference type="PANTHER" id="PTHR28263">
    <property type="entry name" value="GOLGI TO ER TRAFFIC PROTEIN 2"/>
    <property type="match status" value="1"/>
</dbReference>
<evidence type="ECO:0000313" key="7">
    <source>
        <dbReference type="Proteomes" id="UP000054007"/>
    </source>
</evidence>
<evidence type="ECO:0000313" key="6">
    <source>
        <dbReference type="EMBL" id="KIY73273.1"/>
    </source>
</evidence>
<evidence type="ECO:0000256" key="3">
    <source>
        <dbReference type="ARBA" id="ARBA00023136"/>
    </source>
</evidence>
<evidence type="ECO:0000256" key="4">
    <source>
        <dbReference type="SAM" id="MobiDB-lite"/>
    </source>
</evidence>
<organism evidence="6 7">
    <name type="scientific">Cylindrobasidium torrendii FP15055 ss-10</name>
    <dbReference type="NCBI Taxonomy" id="1314674"/>
    <lineage>
        <taxon>Eukaryota</taxon>
        <taxon>Fungi</taxon>
        <taxon>Dikarya</taxon>
        <taxon>Basidiomycota</taxon>
        <taxon>Agaricomycotina</taxon>
        <taxon>Agaricomycetes</taxon>
        <taxon>Agaricomycetidae</taxon>
        <taxon>Agaricales</taxon>
        <taxon>Marasmiineae</taxon>
        <taxon>Physalacriaceae</taxon>
        <taxon>Cylindrobasidium</taxon>
    </lineage>
</organism>
<dbReference type="Pfam" id="PF08690">
    <property type="entry name" value="GET2"/>
    <property type="match status" value="1"/>
</dbReference>
<feature type="compositionally biased region" description="Basic and acidic residues" evidence="4">
    <location>
        <begin position="31"/>
        <end position="44"/>
    </location>
</feature>
<evidence type="ECO:0000256" key="5">
    <source>
        <dbReference type="SAM" id="Phobius"/>
    </source>
</evidence>